<evidence type="ECO:0000313" key="2">
    <source>
        <dbReference type="EMBL" id="JAH62439.1"/>
    </source>
</evidence>
<accession>A0A0E9U958</accession>
<protein>
    <submittedName>
        <fullName evidence="2">Uncharacterized protein</fullName>
    </submittedName>
</protein>
<reference evidence="2" key="1">
    <citation type="submission" date="2014-11" db="EMBL/GenBank/DDBJ databases">
        <authorList>
            <person name="Amaro Gonzalez C."/>
        </authorList>
    </citation>
    <scope>NUCLEOTIDE SEQUENCE</scope>
</reference>
<sequence length="26" mass="2821">MSPNRSSCSTPCQKKHGEREGGEDTV</sequence>
<feature type="compositionally biased region" description="Polar residues" evidence="1">
    <location>
        <begin position="1"/>
        <end position="12"/>
    </location>
</feature>
<organism evidence="2">
    <name type="scientific">Anguilla anguilla</name>
    <name type="common">European freshwater eel</name>
    <name type="synonym">Muraena anguilla</name>
    <dbReference type="NCBI Taxonomy" id="7936"/>
    <lineage>
        <taxon>Eukaryota</taxon>
        <taxon>Metazoa</taxon>
        <taxon>Chordata</taxon>
        <taxon>Craniata</taxon>
        <taxon>Vertebrata</taxon>
        <taxon>Euteleostomi</taxon>
        <taxon>Actinopterygii</taxon>
        <taxon>Neopterygii</taxon>
        <taxon>Teleostei</taxon>
        <taxon>Anguilliformes</taxon>
        <taxon>Anguillidae</taxon>
        <taxon>Anguilla</taxon>
    </lineage>
</organism>
<feature type="region of interest" description="Disordered" evidence="1">
    <location>
        <begin position="1"/>
        <end position="26"/>
    </location>
</feature>
<evidence type="ECO:0000256" key="1">
    <source>
        <dbReference type="SAM" id="MobiDB-lite"/>
    </source>
</evidence>
<feature type="compositionally biased region" description="Basic and acidic residues" evidence="1">
    <location>
        <begin position="15"/>
        <end position="26"/>
    </location>
</feature>
<dbReference type="AlphaFoldDB" id="A0A0E9U958"/>
<reference evidence="2" key="2">
    <citation type="journal article" date="2015" name="Fish Shellfish Immunol.">
        <title>Early steps in the European eel (Anguilla anguilla)-Vibrio vulnificus interaction in the gills: Role of the RtxA13 toxin.</title>
        <authorList>
            <person name="Callol A."/>
            <person name="Pajuelo D."/>
            <person name="Ebbesson L."/>
            <person name="Teles M."/>
            <person name="MacKenzie S."/>
            <person name="Amaro C."/>
        </authorList>
    </citation>
    <scope>NUCLEOTIDE SEQUENCE</scope>
</reference>
<proteinExistence type="predicted"/>
<dbReference type="EMBL" id="GBXM01046138">
    <property type="protein sequence ID" value="JAH62439.1"/>
    <property type="molecule type" value="Transcribed_RNA"/>
</dbReference>
<name>A0A0E9U958_ANGAN</name>